<dbReference type="PANTHER" id="PTHR37165">
    <property type="entry name" value="PEPTIDASE U56 FAMILY"/>
    <property type="match status" value="1"/>
</dbReference>
<organism evidence="5 6">
    <name type="scientific">Kribbella jejuensis</name>
    <dbReference type="NCBI Taxonomy" id="236068"/>
    <lineage>
        <taxon>Bacteria</taxon>
        <taxon>Bacillati</taxon>
        <taxon>Actinomycetota</taxon>
        <taxon>Actinomycetes</taxon>
        <taxon>Propionibacteriales</taxon>
        <taxon>Kribbellaceae</taxon>
        <taxon>Kribbella</taxon>
    </lineage>
</organism>
<dbReference type="NCBIfam" id="NF041155">
    <property type="entry name" value="encap_f1"/>
    <property type="match status" value="1"/>
</dbReference>
<comment type="subcellular location">
    <subcellularLocation>
        <location evidence="1">Encapsulin nanocompartment</location>
    </subcellularLocation>
</comment>
<dbReference type="InterPro" id="IPR051429">
    <property type="entry name" value="Encapsulin_nc"/>
</dbReference>
<dbReference type="Proteomes" id="UP000316298">
    <property type="component" value="Unassembled WGS sequence"/>
</dbReference>
<evidence type="ECO:0000256" key="3">
    <source>
        <dbReference type="ARBA" id="ARBA00033787"/>
    </source>
</evidence>
<evidence type="ECO:0000313" key="6">
    <source>
        <dbReference type="Proteomes" id="UP000316298"/>
    </source>
</evidence>
<sequence length="271" mass="28786">MTNNLHRELAPISDAAWGEIEEEARRTFTRDIAGRRVVDLVGPAGPGLSSVGTGHTESVEALGASLGDGVQALRRQSQPIIELRVPFTVTRQAVDDVERGAKDSDWQPVKDAAKRIAYAEDHLVFHGSGPAGILGLAPSSSNDVLTLPGDPKDLPDAVAKALQALRLAGVSGPYSLLLSADVYTAVAETTDHGYPIRDHLSRLVGDGEIIWAPALEGALLVSTRGGDYELHLGQDLSIGYLSHDADNVTLYLQESLTFLALTAESSVVLRP</sequence>
<evidence type="ECO:0000313" key="5">
    <source>
        <dbReference type="EMBL" id="TQJ16775.1"/>
    </source>
</evidence>
<proteinExistence type="inferred from homology"/>
<dbReference type="InterPro" id="IPR007544">
    <property type="entry name" value="ENCAP"/>
</dbReference>
<gene>
    <name evidence="5" type="ORF">FB475_0880</name>
</gene>
<dbReference type="OrthoDB" id="2922at2"/>
<evidence type="ECO:0000256" key="4">
    <source>
        <dbReference type="ARBA" id="ARBA00050023"/>
    </source>
</evidence>
<comment type="similarity">
    <text evidence="2">Belongs to the encapsulin family. Family 1 subfamily.</text>
</comment>
<dbReference type="PIRSF" id="PIRSF019254">
    <property type="entry name" value="CFP29"/>
    <property type="match status" value="1"/>
</dbReference>
<dbReference type="Gene3D" id="3.30.2400.30">
    <property type="match status" value="1"/>
</dbReference>
<keyword evidence="3" id="KW-1284">Encapsulin nanocompartment</keyword>
<evidence type="ECO:0000256" key="1">
    <source>
        <dbReference type="ARBA" id="ARBA00033738"/>
    </source>
</evidence>
<dbReference type="GO" id="GO:0140737">
    <property type="term" value="C:encapsulin nanocompartment"/>
    <property type="evidence" value="ECO:0007669"/>
    <property type="project" value="UniProtKB-SubCell"/>
</dbReference>
<dbReference type="AlphaFoldDB" id="A0A542EN97"/>
<accession>A0A542EN97</accession>
<keyword evidence="6" id="KW-1185">Reference proteome</keyword>
<reference evidence="5 6" key="1">
    <citation type="submission" date="2019-06" db="EMBL/GenBank/DDBJ databases">
        <title>Sequencing the genomes of 1000 actinobacteria strains.</title>
        <authorList>
            <person name="Klenk H.-P."/>
        </authorList>
    </citation>
    <scope>NUCLEOTIDE SEQUENCE [LARGE SCALE GENOMIC DNA]</scope>
    <source>
        <strain evidence="5 6">DSM 17305</strain>
    </source>
</reference>
<dbReference type="RefSeq" id="WP_141852742.1">
    <property type="nucleotide sequence ID" value="NZ_BAAAKA010000034.1"/>
</dbReference>
<name>A0A542EN97_9ACTN</name>
<dbReference type="Pfam" id="PF04454">
    <property type="entry name" value="Linocin_M18"/>
    <property type="match status" value="1"/>
</dbReference>
<dbReference type="EMBL" id="VFMM01000001">
    <property type="protein sequence ID" value="TQJ16775.1"/>
    <property type="molecule type" value="Genomic_DNA"/>
</dbReference>
<evidence type="ECO:0000256" key="2">
    <source>
        <dbReference type="ARBA" id="ARBA00033743"/>
    </source>
</evidence>
<comment type="caution">
    <text evidence="5">The sequence shown here is derived from an EMBL/GenBank/DDBJ whole genome shotgun (WGS) entry which is preliminary data.</text>
</comment>
<dbReference type="PANTHER" id="PTHR37165:SF1">
    <property type="entry name" value="TYPE 1 ENCAPSULIN SHELL PROTEIN"/>
    <property type="match status" value="1"/>
</dbReference>
<dbReference type="Gene3D" id="3.30.2320.10">
    <property type="entry name" value="hypothetical protein PF0899 domain"/>
    <property type="match status" value="1"/>
</dbReference>
<protein>
    <recommendedName>
        <fullName evidence="4">Type 1 encapsulin shell protein</fullName>
    </recommendedName>
</protein>